<reference evidence="4" key="1">
    <citation type="submission" date="2016-10" db="EMBL/GenBank/DDBJ databases">
        <authorList>
            <person name="Varghese N."/>
            <person name="Submissions S."/>
        </authorList>
    </citation>
    <scope>NUCLEOTIDE SEQUENCE [LARGE SCALE GENOMIC DNA]</scope>
    <source>
        <strain evidence="4">DSM 43163</strain>
    </source>
</reference>
<dbReference type="RefSeq" id="WP_103939682.1">
    <property type="nucleotide sequence ID" value="NZ_FNVO01000009.1"/>
</dbReference>
<dbReference type="Proteomes" id="UP000236723">
    <property type="component" value="Unassembled WGS sequence"/>
</dbReference>
<evidence type="ECO:0000313" key="4">
    <source>
        <dbReference type="Proteomes" id="UP000236723"/>
    </source>
</evidence>
<dbReference type="SUPFAM" id="SSF55961">
    <property type="entry name" value="Bet v1-like"/>
    <property type="match status" value="1"/>
</dbReference>
<organism evidence="3 4">
    <name type="scientific">Thermomonospora echinospora</name>
    <dbReference type="NCBI Taxonomy" id="1992"/>
    <lineage>
        <taxon>Bacteria</taxon>
        <taxon>Bacillati</taxon>
        <taxon>Actinomycetota</taxon>
        <taxon>Actinomycetes</taxon>
        <taxon>Streptosporangiales</taxon>
        <taxon>Thermomonosporaceae</taxon>
        <taxon>Thermomonospora</taxon>
    </lineage>
</organism>
<dbReference type="InterPro" id="IPR023393">
    <property type="entry name" value="START-like_dom_sf"/>
</dbReference>
<evidence type="ECO:0000256" key="1">
    <source>
        <dbReference type="ARBA" id="ARBA00006817"/>
    </source>
</evidence>
<evidence type="ECO:0000259" key="2">
    <source>
        <dbReference type="Pfam" id="PF08327"/>
    </source>
</evidence>
<name>A0A1H6CEC9_9ACTN</name>
<dbReference type="Gene3D" id="3.30.530.20">
    <property type="match status" value="1"/>
</dbReference>
<protein>
    <submittedName>
        <fullName evidence="3">Uncharacterized conserved protein YndB, AHSA1/START domain</fullName>
    </submittedName>
</protein>
<proteinExistence type="inferred from homology"/>
<dbReference type="AlphaFoldDB" id="A0A1H6CEC9"/>
<dbReference type="OrthoDB" id="8117292at2"/>
<feature type="domain" description="Activator of Hsp90 ATPase homologue 1/2-like C-terminal" evidence="2">
    <location>
        <begin position="36"/>
        <end position="150"/>
    </location>
</feature>
<gene>
    <name evidence="3" type="ORF">SAMN04489712_109259</name>
</gene>
<keyword evidence="4" id="KW-1185">Reference proteome</keyword>
<dbReference type="CDD" id="cd08899">
    <property type="entry name" value="SRPBCC_CalC_Aha1-like_6"/>
    <property type="match status" value="1"/>
</dbReference>
<sequence>MIDATEQINAVRRQIGERVLEAGKARVSTIGQTYEAPIEDVWDACTNAERIPRWFLPVSGELKVGGRYQLEGNAGGTVERCDPPRSFAATWEFGGQVSWIEVRLTEEGDGRTRLELEHIAHVDDDLWAQYGPGAVGIGWDLSLLGLATHLSSGAALDPAEVAAWSASEDGRLFTALSSERWCEASIAAGTDKDAAQAAAERVFAFYTTPPEGAGEPAQT</sequence>
<evidence type="ECO:0000313" key="3">
    <source>
        <dbReference type="EMBL" id="SEG71314.1"/>
    </source>
</evidence>
<dbReference type="EMBL" id="FNVO01000009">
    <property type="protein sequence ID" value="SEG71314.1"/>
    <property type="molecule type" value="Genomic_DNA"/>
</dbReference>
<comment type="similarity">
    <text evidence="1">Belongs to the AHA1 family.</text>
</comment>
<dbReference type="Pfam" id="PF08327">
    <property type="entry name" value="AHSA1"/>
    <property type="match status" value="1"/>
</dbReference>
<dbReference type="InterPro" id="IPR013538">
    <property type="entry name" value="ASHA1/2-like_C"/>
</dbReference>
<accession>A0A1H6CEC9</accession>